<name>A0A3A9Y5N3_9ACTN</name>
<evidence type="ECO:0000259" key="1">
    <source>
        <dbReference type="SMART" id="SM00860"/>
    </source>
</evidence>
<dbReference type="Pfam" id="PF09346">
    <property type="entry name" value="SMI1_KNR4"/>
    <property type="match status" value="1"/>
</dbReference>
<comment type="caution">
    <text evidence="3">The sequence shown here is derived from an EMBL/GenBank/DDBJ whole genome shotgun (WGS) entry which is preliminary data.</text>
</comment>
<dbReference type="AlphaFoldDB" id="A0A3A9Y5N3"/>
<reference evidence="4 5" key="1">
    <citation type="submission" date="2018-09" db="EMBL/GenBank/DDBJ databases">
        <title>Micromonospora sp. nov. MS1-9, isolated from a root of Musa sp.</title>
        <authorList>
            <person name="Kuncharoen N."/>
            <person name="Kudo T."/>
            <person name="Ohkuma M."/>
            <person name="Yuki M."/>
            <person name="Tanasupawat S."/>
        </authorList>
    </citation>
    <scope>NUCLEOTIDE SEQUENCE [LARGE SCALE GENOMIC DNA]</scope>
    <source>
        <strain evidence="3 5">MS1-9</strain>
        <strain evidence="2 4">NGC1-4</strain>
    </source>
</reference>
<dbReference type="SMART" id="SM00860">
    <property type="entry name" value="SMI1_KNR4"/>
    <property type="match status" value="1"/>
</dbReference>
<evidence type="ECO:0000313" key="2">
    <source>
        <dbReference type="EMBL" id="RKN20846.1"/>
    </source>
</evidence>
<organism evidence="3 5">
    <name type="scientific">Micromonospora musae</name>
    <dbReference type="NCBI Taxonomy" id="1894970"/>
    <lineage>
        <taxon>Bacteria</taxon>
        <taxon>Bacillati</taxon>
        <taxon>Actinomycetota</taxon>
        <taxon>Actinomycetes</taxon>
        <taxon>Micromonosporales</taxon>
        <taxon>Micromonosporaceae</taxon>
        <taxon>Micromonospora</taxon>
    </lineage>
</organism>
<protein>
    <recommendedName>
        <fullName evidence="1">Knr4/Smi1-like domain-containing protein</fullName>
    </recommendedName>
</protein>
<sequence length="203" mass="22095">MAGTDRATVAAAAIGRIDTWLQQHAPQARAALRPPASEADLVAAQEAVSQPLPPDLRAWWSYADGAHSGLQADGGWLIPPGFVPYSIAEALESRRLWMDVARKVAPLDQWDDFVNSENNRPAGTVCETWLPAWLPVATNHGGGNLFVDLRGGPKNGCVMEFYRDTGALAQPPWADVADMLDDIAERLEEDEAEVDDLGRVDWP</sequence>
<dbReference type="EMBL" id="RAZS01000003">
    <property type="protein sequence ID" value="RKN20846.1"/>
    <property type="molecule type" value="Genomic_DNA"/>
</dbReference>
<evidence type="ECO:0000313" key="5">
    <source>
        <dbReference type="Proteomes" id="UP000275865"/>
    </source>
</evidence>
<proteinExistence type="predicted"/>
<dbReference type="Proteomes" id="UP000271548">
    <property type="component" value="Unassembled WGS sequence"/>
</dbReference>
<evidence type="ECO:0000313" key="4">
    <source>
        <dbReference type="Proteomes" id="UP000271548"/>
    </source>
</evidence>
<dbReference type="RefSeq" id="WP_120675455.1">
    <property type="nucleotide sequence ID" value="NZ_RAZS01000003.1"/>
</dbReference>
<dbReference type="InterPro" id="IPR037883">
    <property type="entry name" value="Knr4/Smi1-like_sf"/>
</dbReference>
<dbReference type="SUPFAM" id="SSF160631">
    <property type="entry name" value="SMI1/KNR4-like"/>
    <property type="match status" value="1"/>
</dbReference>
<accession>A0A3A9Y5N3</accession>
<dbReference type="Proteomes" id="UP000275865">
    <property type="component" value="Unassembled WGS sequence"/>
</dbReference>
<gene>
    <name evidence="3" type="ORF">D7044_13905</name>
    <name evidence="2" type="ORF">D7147_08430</name>
</gene>
<keyword evidence="4" id="KW-1185">Reference proteome</keyword>
<evidence type="ECO:0000313" key="3">
    <source>
        <dbReference type="EMBL" id="RKN32342.1"/>
    </source>
</evidence>
<feature type="domain" description="Knr4/Smi1-like" evidence="1">
    <location>
        <begin position="35"/>
        <end position="182"/>
    </location>
</feature>
<dbReference type="PANTHER" id="PTHR47432">
    <property type="entry name" value="CELL WALL ASSEMBLY REGULATOR SMI1"/>
    <property type="match status" value="1"/>
</dbReference>
<dbReference type="EMBL" id="RAZT01000006">
    <property type="protein sequence ID" value="RKN32342.1"/>
    <property type="molecule type" value="Genomic_DNA"/>
</dbReference>
<dbReference type="InterPro" id="IPR051873">
    <property type="entry name" value="KNR4/SMI1_regulator"/>
</dbReference>
<dbReference type="PANTHER" id="PTHR47432:SF1">
    <property type="entry name" value="CELL WALL ASSEMBLY REGULATOR SMI1"/>
    <property type="match status" value="1"/>
</dbReference>
<dbReference type="InterPro" id="IPR018958">
    <property type="entry name" value="Knr4/Smi1-like_dom"/>
</dbReference>